<protein>
    <submittedName>
        <fullName evidence="2">Uncharacterized protein</fullName>
    </submittedName>
</protein>
<comment type="caution">
    <text evidence="2">The sequence shown here is derived from an EMBL/GenBank/DDBJ whole genome shotgun (WGS) entry which is preliminary data.</text>
</comment>
<dbReference type="EMBL" id="CAAALY010007859">
    <property type="protein sequence ID" value="VEL10033.1"/>
    <property type="molecule type" value="Genomic_DNA"/>
</dbReference>
<proteinExistence type="predicted"/>
<feature type="compositionally biased region" description="Acidic residues" evidence="1">
    <location>
        <begin position="302"/>
        <end position="313"/>
    </location>
</feature>
<organism evidence="2 3">
    <name type="scientific">Protopolystoma xenopodis</name>
    <dbReference type="NCBI Taxonomy" id="117903"/>
    <lineage>
        <taxon>Eukaryota</taxon>
        <taxon>Metazoa</taxon>
        <taxon>Spiralia</taxon>
        <taxon>Lophotrochozoa</taxon>
        <taxon>Platyhelminthes</taxon>
        <taxon>Monogenea</taxon>
        <taxon>Polyopisthocotylea</taxon>
        <taxon>Polystomatidea</taxon>
        <taxon>Polystomatidae</taxon>
        <taxon>Protopolystoma</taxon>
    </lineage>
</organism>
<evidence type="ECO:0000313" key="2">
    <source>
        <dbReference type="EMBL" id="VEL10033.1"/>
    </source>
</evidence>
<reference evidence="2" key="1">
    <citation type="submission" date="2018-11" db="EMBL/GenBank/DDBJ databases">
        <authorList>
            <consortium name="Pathogen Informatics"/>
        </authorList>
    </citation>
    <scope>NUCLEOTIDE SEQUENCE</scope>
</reference>
<keyword evidence="3" id="KW-1185">Reference proteome</keyword>
<feature type="region of interest" description="Disordered" evidence="1">
    <location>
        <begin position="208"/>
        <end position="244"/>
    </location>
</feature>
<evidence type="ECO:0000256" key="1">
    <source>
        <dbReference type="SAM" id="MobiDB-lite"/>
    </source>
</evidence>
<feature type="region of interest" description="Disordered" evidence="1">
    <location>
        <begin position="157"/>
        <end position="181"/>
    </location>
</feature>
<feature type="region of interest" description="Disordered" evidence="1">
    <location>
        <begin position="298"/>
        <end position="321"/>
    </location>
</feature>
<sequence length="529" mass="57020">MPRSFTVPNTTFGPSALAPGSFTNASFEPDHHHLQQQHPKHSICLTQTHDAGQGPLARLPCATCLPCPLQLTSFSASLSSSLCYSSSAQRSSVLSIHSIEPHAISTVPAYQTFSPQSPHSSPSQKADFQRNRMMIAQADIVQHGVSEGLSLSLSSSSLSSSHSPVSAPISAKSSCTPGPSATKEIKLSEIKMPSASSSLVIVTSDGSLARSPTHMRGDLAERRKDTNSIPSHTLSRSQLSKQASGTRKALQIGLSTRAASLLSSARDGLDDVLRLGRVQRHRPGRLRIKKRFRTRAIRSETETEEATEMDESEPTNKQTKKKEGVLALRHRREAFQSAVLFFHPARSTNQPRGTCSITEGPTRTGWSLSIEPHTLRQTVTSDSTRVDGGNLRSKTFSSHYRQTISETRPPAAFNLHQHWLNDPNPMASVSNSSPSLIGIESTGSPQSGSTSDNISAAGMDAEKDKRPSRRLTGSGQYAGVSRDKSDSGSTGNRSRDGFEGGRGGWGGGFLQRLSHKITRKQGQLSSKRS</sequence>
<evidence type="ECO:0000313" key="3">
    <source>
        <dbReference type="Proteomes" id="UP000784294"/>
    </source>
</evidence>
<feature type="compositionally biased region" description="Polar residues" evidence="1">
    <location>
        <begin position="520"/>
        <end position="529"/>
    </location>
</feature>
<feature type="compositionally biased region" description="Basic and acidic residues" evidence="1">
    <location>
        <begin position="215"/>
        <end position="226"/>
    </location>
</feature>
<dbReference type="AlphaFoldDB" id="A0A3S5A8N9"/>
<dbReference type="Proteomes" id="UP000784294">
    <property type="component" value="Unassembled WGS sequence"/>
</dbReference>
<gene>
    <name evidence="2" type="ORF">PXEA_LOCUS3473</name>
</gene>
<name>A0A3S5A8N9_9PLAT</name>
<feature type="region of interest" description="Disordered" evidence="1">
    <location>
        <begin position="424"/>
        <end position="529"/>
    </location>
</feature>
<feature type="compositionally biased region" description="Polar residues" evidence="1">
    <location>
        <begin position="427"/>
        <end position="454"/>
    </location>
</feature>
<accession>A0A3S5A8N9</accession>
<feature type="compositionally biased region" description="Polar residues" evidence="1">
    <location>
        <begin position="227"/>
        <end position="244"/>
    </location>
</feature>
<feature type="compositionally biased region" description="Gly residues" evidence="1">
    <location>
        <begin position="500"/>
        <end position="509"/>
    </location>
</feature>